<evidence type="ECO:0000313" key="7">
    <source>
        <dbReference type="EMBL" id="MYL21538.1"/>
    </source>
</evidence>
<comment type="similarity">
    <text evidence="5">Belongs to the UreE family.</text>
</comment>
<name>A0A845DWR0_9BACI</name>
<dbReference type="GO" id="GO:0005737">
    <property type="term" value="C:cytoplasm"/>
    <property type="evidence" value="ECO:0007669"/>
    <property type="project" value="UniProtKB-SubCell"/>
</dbReference>
<dbReference type="InterPro" id="IPR007864">
    <property type="entry name" value="UreE_C_dom"/>
</dbReference>
<comment type="subcellular location">
    <subcellularLocation>
        <location evidence="1 5">Cytoplasm</location>
    </subcellularLocation>
</comment>
<dbReference type="EMBL" id="WMET01000005">
    <property type="protein sequence ID" value="MYL21538.1"/>
    <property type="molecule type" value="Genomic_DNA"/>
</dbReference>
<evidence type="ECO:0000256" key="1">
    <source>
        <dbReference type="ARBA" id="ARBA00004496"/>
    </source>
</evidence>
<dbReference type="SUPFAM" id="SSF69737">
    <property type="entry name" value="Urease metallochaperone UreE, C-terminal domain"/>
    <property type="match status" value="1"/>
</dbReference>
<evidence type="ECO:0000256" key="5">
    <source>
        <dbReference type="HAMAP-Rule" id="MF_00822"/>
    </source>
</evidence>
<reference evidence="7 8" key="1">
    <citation type="submission" date="2019-11" db="EMBL/GenBank/DDBJ databases">
        <title>Genome sequences of 17 halophilic strains isolated from different environments.</title>
        <authorList>
            <person name="Furrow R.E."/>
        </authorList>
    </citation>
    <scope>NUCLEOTIDE SEQUENCE [LARGE SCALE GENOMIC DNA]</scope>
    <source>
        <strain evidence="7 8">22511_23_Filter</strain>
    </source>
</reference>
<comment type="function">
    <text evidence="5">Involved in urease metallocenter assembly. Binds nickel. Probably functions as a nickel donor during metallocenter assembly.</text>
</comment>
<keyword evidence="4 5" id="KW-0143">Chaperone</keyword>
<dbReference type="GO" id="GO:0065003">
    <property type="term" value="P:protein-containing complex assembly"/>
    <property type="evidence" value="ECO:0007669"/>
    <property type="project" value="InterPro"/>
</dbReference>
<dbReference type="GO" id="GO:0006457">
    <property type="term" value="P:protein folding"/>
    <property type="evidence" value="ECO:0007669"/>
    <property type="project" value="InterPro"/>
</dbReference>
<feature type="domain" description="UreE urease accessory N-terminal" evidence="6">
    <location>
        <begin position="6"/>
        <end position="69"/>
    </location>
</feature>
<dbReference type="GO" id="GO:0051082">
    <property type="term" value="F:unfolded protein binding"/>
    <property type="evidence" value="ECO:0007669"/>
    <property type="project" value="UniProtKB-UniRule"/>
</dbReference>
<dbReference type="PIRSF" id="PIRSF036402">
    <property type="entry name" value="Ureas_acces_UreE"/>
    <property type="match status" value="1"/>
</dbReference>
<dbReference type="HAMAP" id="MF_00822">
    <property type="entry name" value="UreE"/>
    <property type="match status" value="1"/>
</dbReference>
<dbReference type="Gene3D" id="2.60.260.20">
    <property type="entry name" value="Urease metallochaperone UreE, N-terminal domain"/>
    <property type="match status" value="1"/>
</dbReference>
<dbReference type="AlphaFoldDB" id="A0A845DWR0"/>
<dbReference type="Proteomes" id="UP000460949">
    <property type="component" value="Unassembled WGS sequence"/>
</dbReference>
<dbReference type="CDD" id="cd00571">
    <property type="entry name" value="UreE"/>
    <property type="match status" value="1"/>
</dbReference>
<dbReference type="SUPFAM" id="SSF69287">
    <property type="entry name" value="Urease metallochaperone UreE, N-terminal domain"/>
    <property type="match status" value="1"/>
</dbReference>
<keyword evidence="2 5" id="KW-0963">Cytoplasm</keyword>
<dbReference type="GO" id="GO:0019627">
    <property type="term" value="P:urea metabolic process"/>
    <property type="evidence" value="ECO:0007669"/>
    <property type="project" value="InterPro"/>
</dbReference>
<gene>
    <name evidence="5 7" type="primary">ureE</name>
    <name evidence="7" type="ORF">GLW04_16660</name>
</gene>
<comment type="caution">
    <text evidence="7">The sequence shown here is derived from an EMBL/GenBank/DDBJ whole genome shotgun (WGS) entry which is preliminary data.</text>
</comment>
<dbReference type="InterPro" id="IPR004029">
    <property type="entry name" value="UreE_N"/>
</dbReference>
<protein>
    <recommendedName>
        <fullName evidence="5">Urease accessory protein UreE</fullName>
    </recommendedName>
</protein>
<dbReference type="Pfam" id="PF05194">
    <property type="entry name" value="UreE_C"/>
    <property type="match status" value="1"/>
</dbReference>
<sequence>MIIEKVAGNLSETKKRAPHVEYVKLESEQLLKRVQRVTTDHGREIGIRLGKNKELSDGDILHIDEKNMIVVSVHKDDVLVIRPNDIREMGDIAHQLGNRHIPAQFEGEEMLVQYDYLIEELLENEGLDYSREERKVPEPFRYIGHSHDD</sequence>
<evidence type="ECO:0000259" key="6">
    <source>
        <dbReference type="SMART" id="SM00988"/>
    </source>
</evidence>
<dbReference type="GO" id="GO:0016151">
    <property type="term" value="F:nickel cation binding"/>
    <property type="evidence" value="ECO:0007669"/>
    <property type="project" value="UniProtKB-UniRule"/>
</dbReference>
<dbReference type="InterPro" id="IPR012406">
    <property type="entry name" value="UreE"/>
</dbReference>
<dbReference type="InterPro" id="IPR036118">
    <property type="entry name" value="UreE_N_sf"/>
</dbReference>
<dbReference type="SMART" id="SM00988">
    <property type="entry name" value="UreE_N"/>
    <property type="match status" value="1"/>
</dbReference>
<proteinExistence type="inferred from homology"/>
<dbReference type="OrthoDB" id="9810882at2"/>
<evidence type="ECO:0000256" key="2">
    <source>
        <dbReference type="ARBA" id="ARBA00022490"/>
    </source>
</evidence>
<dbReference type="Gene3D" id="3.30.70.790">
    <property type="entry name" value="UreE, C-terminal domain"/>
    <property type="match status" value="1"/>
</dbReference>
<keyword evidence="3 5" id="KW-0533">Nickel</keyword>
<evidence type="ECO:0000313" key="8">
    <source>
        <dbReference type="Proteomes" id="UP000460949"/>
    </source>
</evidence>
<evidence type="ECO:0000256" key="4">
    <source>
        <dbReference type="ARBA" id="ARBA00023186"/>
    </source>
</evidence>
<dbReference type="Pfam" id="PF02814">
    <property type="entry name" value="UreE_N"/>
    <property type="match status" value="1"/>
</dbReference>
<dbReference type="RefSeq" id="WP_160839325.1">
    <property type="nucleotide sequence ID" value="NZ_JAIVAK010000003.1"/>
</dbReference>
<organism evidence="7 8">
    <name type="scientific">Halobacillus litoralis</name>
    <dbReference type="NCBI Taxonomy" id="45668"/>
    <lineage>
        <taxon>Bacteria</taxon>
        <taxon>Bacillati</taxon>
        <taxon>Bacillota</taxon>
        <taxon>Bacilli</taxon>
        <taxon>Bacillales</taxon>
        <taxon>Bacillaceae</taxon>
        <taxon>Halobacillus</taxon>
    </lineage>
</organism>
<evidence type="ECO:0000256" key="3">
    <source>
        <dbReference type="ARBA" id="ARBA00022596"/>
    </source>
</evidence>
<accession>A0A845DWR0</accession>